<feature type="domain" description="Phage-like element PBSX protein XkdF" evidence="1">
    <location>
        <begin position="3"/>
        <end position="109"/>
    </location>
</feature>
<comment type="caution">
    <text evidence="2">The sequence shown here is derived from an EMBL/GenBank/DDBJ whole genome shotgun (WGS) entry which is preliminary data.</text>
</comment>
<sequence length="199" mass="21970">MKIKKVDEELQIIYAEVYAPDLPDSQGDFMKTEEIRKIAHGFLVAGRGRQIDRQHDNRRVGADLVESFIARDGDPDFIFGAWVVGIQLGDVEWQAVKDGEINGLSFEGFVHARGAVLEIELPDQIEGITKVANEAKPHDHKFVVTFSKEGDVLGEALAGKGDANHTHKIVRPTLTEDGPNGEPAHRFSFLEALNGNSED</sequence>
<evidence type="ECO:0000259" key="1">
    <source>
        <dbReference type="Pfam" id="PF14550"/>
    </source>
</evidence>
<dbReference type="AlphaFoldDB" id="A0A0F9SC14"/>
<dbReference type="Pfam" id="PF14550">
    <property type="entry name" value="Peptidase_S78_2"/>
    <property type="match status" value="1"/>
</dbReference>
<gene>
    <name evidence="2" type="ORF">LCGC14_0472270</name>
</gene>
<evidence type="ECO:0000313" key="2">
    <source>
        <dbReference type="EMBL" id="KKN66405.1"/>
    </source>
</evidence>
<name>A0A0F9SC14_9ZZZZ</name>
<reference evidence="2" key="1">
    <citation type="journal article" date="2015" name="Nature">
        <title>Complex archaea that bridge the gap between prokaryotes and eukaryotes.</title>
        <authorList>
            <person name="Spang A."/>
            <person name="Saw J.H."/>
            <person name="Jorgensen S.L."/>
            <person name="Zaremba-Niedzwiedzka K."/>
            <person name="Martijn J."/>
            <person name="Lind A.E."/>
            <person name="van Eijk R."/>
            <person name="Schleper C."/>
            <person name="Guy L."/>
            <person name="Ettema T.J."/>
        </authorList>
    </citation>
    <scope>NUCLEOTIDE SEQUENCE</scope>
</reference>
<organism evidence="2">
    <name type="scientific">marine sediment metagenome</name>
    <dbReference type="NCBI Taxonomy" id="412755"/>
    <lineage>
        <taxon>unclassified sequences</taxon>
        <taxon>metagenomes</taxon>
        <taxon>ecological metagenomes</taxon>
    </lineage>
</organism>
<dbReference type="InterPro" id="IPR027924">
    <property type="entry name" value="XkdF"/>
</dbReference>
<accession>A0A0F9SC14</accession>
<protein>
    <recommendedName>
        <fullName evidence="1">Phage-like element PBSX protein XkdF domain-containing protein</fullName>
    </recommendedName>
</protein>
<dbReference type="EMBL" id="LAZR01000502">
    <property type="protein sequence ID" value="KKN66405.1"/>
    <property type="molecule type" value="Genomic_DNA"/>
</dbReference>
<proteinExistence type="predicted"/>